<dbReference type="RefSeq" id="WP_089678248.1">
    <property type="nucleotide sequence ID" value="NZ_FNFO01000001.1"/>
</dbReference>
<feature type="chain" id="PRO_5011667043" evidence="1">
    <location>
        <begin position="23"/>
        <end position="840"/>
    </location>
</feature>
<name>A0A1G8XCN8_9BACT</name>
<sequence length="840" mass="92576">MKNFVRLYMVLCLCGPIFQTSAQAPDAASIRQQLERLNTCATVLYMAAHPDDENTAMIAWLVGERHARTGYLALTRGDGGQNLIGLELREQLGLIRTQELLAARRLDGGEQFFTRANDFGFSKSPEEAFEIWGKDQVFSDAVWVIRNFRPDIIIARFPTNGDGGHGHHTASAILAEEAYKAAADPKQFPEQLKYVKPWQVKHVYQNAWQPKDSSSVIHVDLGTYNPVLGKSYGEIAAESRSMHKSQGFGAAKLRGKRIDFLNVMAGPPLKGDVTKADPFQGVDLTWGRIKGGKAAGELVAQALRAYEPAHPEKLLPTLAAAYREVQKLQDPYWKSLKSAQLQKLMTDCAGLWLEARTPSIYVSPGDSLVVTATAINRLGAPVTWQKIAFPSNVDTSMALALPTNEVTSFTRALVVPSETPVSQPYWLEKTPTLGLYQVDDPQKIGQPESSAPFSVGMDLEIVGVPLHYDVPLRYVWVDPVQGELQRNLAVRPPVMVNLAEDVITFVNGETKPVTIRLKAGRDSLSGEARLQVPAGWTVSPAQQAYAIAQKEGEVRLTFQVSPGRSAGNSTETLRAVATTGDGRTYDRGLLTVDYPHIPVQTLFPPAEARLVKLDMQVAGRNIGYIPGAGDKIPDGLRQVGYQVTELSDAYLAEGDLSRFDAIVVGIRAYNVNDRMAYYQPRLLSYVEKGGVLVEQYNTSYGLKLPQIGPYEFTIGRRERVTKEEAPITYLNAKHPLLHYPNELTKADFDGWVQERGLYFANKWDTRYDTLLVANDPGEEPMAGGLLYTKYGKGAFVYTGYSFFRQLPAGVPGAFRLFSNLLAGGLTEPRKADEGTAETGK</sequence>
<dbReference type="Gene3D" id="3.40.50.10320">
    <property type="entry name" value="LmbE-like"/>
    <property type="match status" value="1"/>
</dbReference>
<evidence type="ECO:0000256" key="1">
    <source>
        <dbReference type="SAM" id="SignalP"/>
    </source>
</evidence>
<dbReference type="STRING" id="1075417.SAMN05421823_101326"/>
<dbReference type="AlphaFoldDB" id="A0A1G8XCN8"/>
<dbReference type="SUPFAM" id="SSF102588">
    <property type="entry name" value="LmbE-like"/>
    <property type="match status" value="1"/>
</dbReference>
<dbReference type="Proteomes" id="UP000198510">
    <property type="component" value="Unassembled WGS sequence"/>
</dbReference>
<dbReference type="SUPFAM" id="SSF52317">
    <property type="entry name" value="Class I glutamine amidotransferase-like"/>
    <property type="match status" value="1"/>
</dbReference>
<keyword evidence="1" id="KW-0732">Signal</keyword>
<organism evidence="2 3">
    <name type="scientific">Catalinimonas alkaloidigena</name>
    <dbReference type="NCBI Taxonomy" id="1075417"/>
    <lineage>
        <taxon>Bacteria</taxon>
        <taxon>Pseudomonadati</taxon>
        <taxon>Bacteroidota</taxon>
        <taxon>Cytophagia</taxon>
        <taxon>Cytophagales</taxon>
        <taxon>Catalimonadaceae</taxon>
        <taxon>Catalinimonas</taxon>
    </lineage>
</organism>
<dbReference type="EMBL" id="FNFO01000001">
    <property type="protein sequence ID" value="SDJ88146.1"/>
    <property type="molecule type" value="Genomic_DNA"/>
</dbReference>
<protein>
    <submittedName>
        <fullName evidence="2">N-acetylglucosaminyl deacetylase, LmbE family</fullName>
    </submittedName>
</protein>
<evidence type="ECO:0000313" key="3">
    <source>
        <dbReference type="Proteomes" id="UP000198510"/>
    </source>
</evidence>
<feature type="signal peptide" evidence="1">
    <location>
        <begin position="1"/>
        <end position="22"/>
    </location>
</feature>
<dbReference type="Pfam" id="PF02585">
    <property type="entry name" value="PIG-L"/>
    <property type="match status" value="1"/>
</dbReference>
<evidence type="ECO:0000313" key="2">
    <source>
        <dbReference type="EMBL" id="SDJ88146.1"/>
    </source>
</evidence>
<dbReference type="InterPro" id="IPR024078">
    <property type="entry name" value="LmbE-like_dom_sf"/>
</dbReference>
<dbReference type="InterPro" id="IPR029062">
    <property type="entry name" value="Class_I_gatase-like"/>
</dbReference>
<accession>A0A1G8XCN8</accession>
<dbReference type="OrthoDB" id="9759749at2"/>
<gene>
    <name evidence="2" type="ORF">SAMN05421823_101326</name>
</gene>
<keyword evidence="3" id="KW-1185">Reference proteome</keyword>
<reference evidence="2 3" key="1">
    <citation type="submission" date="2016-10" db="EMBL/GenBank/DDBJ databases">
        <authorList>
            <person name="de Groot N.N."/>
        </authorList>
    </citation>
    <scope>NUCLEOTIDE SEQUENCE [LARGE SCALE GENOMIC DNA]</scope>
    <source>
        <strain evidence="2 3">DSM 25186</strain>
    </source>
</reference>
<dbReference type="InterPro" id="IPR003737">
    <property type="entry name" value="GlcNAc_PI_deacetylase-related"/>
</dbReference>
<proteinExistence type="predicted"/>